<name>A0AA38LPV1_TAXCH</name>
<reference evidence="4 5" key="1">
    <citation type="journal article" date="2021" name="Nat. Plants">
        <title>The Taxus genome provides insights into paclitaxel biosynthesis.</title>
        <authorList>
            <person name="Xiong X."/>
            <person name="Gou J."/>
            <person name="Liao Q."/>
            <person name="Li Y."/>
            <person name="Zhou Q."/>
            <person name="Bi G."/>
            <person name="Li C."/>
            <person name="Du R."/>
            <person name="Wang X."/>
            <person name="Sun T."/>
            <person name="Guo L."/>
            <person name="Liang H."/>
            <person name="Lu P."/>
            <person name="Wu Y."/>
            <person name="Zhang Z."/>
            <person name="Ro D.K."/>
            <person name="Shang Y."/>
            <person name="Huang S."/>
            <person name="Yan J."/>
        </authorList>
    </citation>
    <scope>NUCLEOTIDE SEQUENCE [LARGE SCALE GENOMIC DNA]</scope>
    <source>
        <strain evidence="4">Ta-2019</strain>
    </source>
</reference>
<dbReference type="AlphaFoldDB" id="A0AA38LPV1"/>
<feature type="coiled-coil region" evidence="2">
    <location>
        <begin position="285"/>
        <end position="504"/>
    </location>
</feature>
<dbReference type="Pfam" id="PF05701">
    <property type="entry name" value="WEMBL"/>
    <property type="match status" value="1"/>
</dbReference>
<dbReference type="GO" id="GO:0005829">
    <property type="term" value="C:cytosol"/>
    <property type="evidence" value="ECO:0007669"/>
    <property type="project" value="TreeGrafter"/>
</dbReference>
<dbReference type="GO" id="GO:0009904">
    <property type="term" value="P:chloroplast accumulation movement"/>
    <property type="evidence" value="ECO:0007669"/>
    <property type="project" value="TreeGrafter"/>
</dbReference>
<comment type="similarity">
    <text evidence="1">Belongs to the WEB family.</text>
</comment>
<feature type="compositionally biased region" description="Polar residues" evidence="3">
    <location>
        <begin position="33"/>
        <end position="42"/>
    </location>
</feature>
<accession>A0AA38LPV1</accession>
<evidence type="ECO:0000256" key="1">
    <source>
        <dbReference type="ARBA" id="ARBA00005485"/>
    </source>
</evidence>
<evidence type="ECO:0008006" key="6">
    <source>
        <dbReference type="Google" id="ProtNLM"/>
    </source>
</evidence>
<evidence type="ECO:0000256" key="3">
    <source>
        <dbReference type="SAM" id="MobiDB-lite"/>
    </source>
</evidence>
<dbReference type="GO" id="GO:0009903">
    <property type="term" value="P:chloroplast avoidance movement"/>
    <property type="evidence" value="ECO:0007669"/>
    <property type="project" value="TreeGrafter"/>
</dbReference>
<gene>
    <name evidence="4" type="ORF">KI387_003567</name>
</gene>
<feature type="compositionally biased region" description="Basic and acidic residues" evidence="3">
    <location>
        <begin position="1"/>
        <end position="30"/>
    </location>
</feature>
<comment type="caution">
    <text evidence="4">The sequence shown here is derived from an EMBL/GenBank/DDBJ whole genome shotgun (WGS) entry which is preliminary data.</text>
</comment>
<dbReference type="Proteomes" id="UP000824469">
    <property type="component" value="Unassembled WGS sequence"/>
</dbReference>
<dbReference type="EMBL" id="JAHRHJ020000001">
    <property type="protein sequence ID" value="KAH9331459.1"/>
    <property type="molecule type" value="Genomic_DNA"/>
</dbReference>
<protein>
    <recommendedName>
        <fullName evidence="6">WEB family protein</fullName>
    </recommendedName>
</protein>
<keyword evidence="2" id="KW-0175">Coiled coil</keyword>
<proteinExistence type="inferred from homology"/>
<feature type="coiled-coil region" evidence="2">
    <location>
        <begin position="91"/>
        <end position="162"/>
    </location>
</feature>
<feature type="non-terminal residue" evidence="4">
    <location>
        <position position="717"/>
    </location>
</feature>
<dbReference type="PANTHER" id="PTHR32054">
    <property type="entry name" value="HEAVY CHAIN, PUTATIVE, EXPRESSED-RELATED-RELATED"/>
    <property type="match status" value="1"/>
</dbReference>
<keyword evidence="5" id="KW-1185">Reference proteome</keyword>
<evidence type="ECO:0000313" key="5">
    <source>
        <dbReference type="Proteomes" id="UP000824469"/>
    </source>
</evidence>
<dbReference type="PANTHER" id="PTHR32054:SF3">
    <property type="entry name" value="HEAVY CHAIN, PUTATIVE, EXPRESSED-RELATED"/>
    <property type="match status" value="1"/>
</dbReference>
<evidence type="ECO:0000313" key="4">
    <source>
        <dbReference type="EMBL" id="KAH9331459.1"/>
    </source>
</evidence>
<feature type="coiled-coil region" evidence="2">
    <location>
        <begin position="540"/>
        <end position="627"/>
    </location>
</feature>
<dbReference type="InterPro" id="IPR008545">
    <property type="entry name" value="Web"/>
</dbReference>
<organism evidence="4 5">
    <name type="scientific">Taxus chinensis</name>
    <name type="common">Chinese yew</name>
    <name type="synonym">Taxus wallichiana var. chinensis</name>
    <dbReference type="NCBI Taxonomy" id="29808"/>
    <lineage>
        <taxon>Eukaryota</taxon>
        <taxon>Viridiplantae</taxon>
        <taxon>Streptophyta</taxon>
        <taxon>Embryophyta</taxon>
        <taxon>Tracheophyta</taxon>
        <taxon>Spermatophyta</taxon>
        <taxon>Pinopsida</taxon>
        <taxon>Pinidae</taxon>
        <taxon>Conifers II</taxon>
        <taxon>Cupressales</taxon>
        <taxon>Taxaceae</taxon>
        <taxon>Taxus</taxon>
    </lineage>
</organism>
<feature type="region of interest" description="Disordered" evidence="3">
    <location>
        <begin position="1"/>
        <end position="42"/>
    </location>
</feature>
<sequence>YGQMDKVEKWNGLEQQNHDSKHPADVHPEEEISTSMAVDSSHNQITRTEWGEIDTTAPFESVKAAVTLFGEGVFGDKADGKRIKLPIAERRITKETQLHQMQKELDKSKEQLKNAEIMKAQTLLELEEAKRVVNALSQKLEVAQESKEKASEATEIARLRAEELEPANTNMSGNSNTDWAGEVYAARDEHGTIVTELDAAKQELRRVKQELAASSEAKALATKQAKDATIAAETNSMRVAELLKEIAASNESLVLVKLACIEAEKEQANILAEKEAKSQRDAAAVEKTSKQLEVLRKELDAAKDLERNLATTVVAVENLQKEIILAKESQLKVAEAASNAHEKLNKANLEIEEIKNVAPVQSTSLESLSIELREAKENMQKAMQEDLALRVSVDSVRTELEQVRKELVETKQLVVDAEAAAADLNAELHKCRSTLVVAAAAEKKAKDATSDLELTLQQLTAEAENARKEAEAMKEEAEKNKLEAEQAKAALNTAESRFKAALKDADAAKAAEKIALGRIKALTEKTIAARASTSESGAGITISQEEYDSLNRKVAEADELADMKVAASIAQVDAIKAAEQELLMKLEAANREIKETKSASEQVLHKAEMAEAAKRAVEGELRKWREREQRKRAAILAAAQDFTNNEINNISRTFTEDKSVHSQPLGKVLNIKIASPEKVDHVHSIDRSFTLKKKKLIPNIGGIFTKKKSQMDGDSLH</sequence>
<dbReference type="OMA" id="RQFEEYA"/>
<evidence type="ECO:0000256" key="2">
    <source>
        <dbReference type="SAM" id="Coils"/>
    </source>
</evidence>